<name>A0A0P1HNU4_9RHOB</name>
<sequence>MLTLLTYPRNGAVFSLSPFCVKAALLLAFSGQSWTRKDLNNPSGMPHRKLPVLRTPGGLVPDSSAIRAWLEQQGTDFDAALGARDRAQGQMLIRMAEDTLYFHVVRDRWDNDAVWPVIRDKYFQEIPALIRRPVTGAIRRSVHKGLTFQGTARFSEDERNQRANQDLTAIAALLKGQDFLFGSQISSADFSVASMLQAMGTTPVRTALVARILDDAVLKPYVNRVFETVPLP</sequence>
<dbReference type="Pfam" id="PF17172">
    <property type="entry name" value="GST_N_4"/>
    <property type="match status" value="1"/>
</dbReference>
<dbReference type="SFLD" id="SFLDG01200">
    <property type="entry name" value="SUF1.1"/>
    <property type="match status" value="1"/>
</dbReference>
<dbReference type="InterPro" id="IPR012336">
    <property type="entry name" value="Thioredoxin-like_fold"/>
</dbReference>
<dbReference type="STRING" id="1396826.PHA8399_03654"/>
<proteinExistence type="predicted"/>
<dbReference type="InterPro" id="IPR050931">
    <property type="entry name" value="Mito_Protein_Transport_Metaxin"/>
</dbReference>
<dbReference type="RefSeq" id="WP_058287507.1">
    <property type="nucleotide sequence ID" value="NZ_CYSR01000031.1"/>
</dbReference>
<dbReference type="SFLD" id="SFLDS00019">
    <property type="entry name" value="Glutathione_Transferase_(cytos"/>
    <property type="match status" value="1"/>
</dbReference>
<organism evidence="2 3">
    <name type="scientific">Leisingera aquaemixtae</name>
    <dbReference type="NCBI Taxonomy" id="1396826"/>
    <lineage>
        <taxon>Bacteria</taxon>
        <taxon>Pseudomonadati</taxon>
        <taxon>Pseudomonadota</taxon>
        <taxon>Alphaproteobacteria</taxon>
        <taxon>Rhodobacterales</taxon>
        <taxon>Roseobacteraceae</taxon>
        <taxon>Leisingera</taxon>
    </lineage>
</organism>
<dbReference type="PANTHER" id="PTHR12289:SF41">
    <property type="entry name" value="FAILED AXON CONNECTIONS-RELATED"/>
    <property type="match status" value="1"/>
</dbReference>
<evidence type="ECO:0000313" key="3">
    <source>
        <dbReference type="Proteomes" id="UP000051326"/>
    </source>
</evidence>
<dbReference type="Gene3D" id="3.40.30.10">
    <property type="entry name" value="Glutaredoxin"/>
    <property type="match status" value="1"/>
</dbReference>
<evidence type="ECO:0000259" key="1">
    <source>
        <dbReference type="Pfam" id="PF17172"/>
    </source>
</evidence>
<dbReference type="Pfam" id="PF13410">
    <property type="entry name" value="GST_C_2"/>
    <property type="match status" value="1"/>
</dbReference>
<dbReference type="Proteomes" id="UP000051326">
    <property type="component" value="Unassembled WGS sequence"/>
</dbReference>
<protein>
    <recommendedName>
        <fullName evidence="1">Thioredoxin-like fold domain-containing protein</fullName>
    </recommendedName>
</protein>
<dbReference type="InterPro" id="IPR036282">
    <property type="entry name" value="Glutathione-S-Trfase_C_sf"/>
</dbReference>
<reference evidence="2 3" key="1">
    <citation type="submission" date="2015-09" db="EMBL/GenBank/DDBJ databases">
        <authorList>
            <consortium name="Swine Surveillance"/>
        </authorList>
    </citation>
    <scope>NUCLEOTIDE SEQUENCE [LARGE SCALE GENOMIC DNA]</scope>
    <source>
        <strain evidence="2 3">CECT 8399</strain>
    </source>
</reference>
<dbReference type="InterPro" id="IPR026928">
    <property type="entry name" value="FAX/IsoI-like"/>
</dbReference>
<dbReference type="EMBL" id="CYSR01000031">
    <property type="protein sequence ID" value="CUI01509.1"/>
    <property type="molecule type" value="Genomic_DNA"/>
</dbReference>
<dbReference type="SUPFAM" id="SSF47616">
    <property type="entry name" value="GST C-terminal domain-like"/>
    <property type="match status" value="1"/>
</dbReference>
<dbReference type="InterPro" id="IPR040079">
    <property type="entry name" value="Glutathione_S-Trfase"/>
</dbReference>
<dbReference type="PANTHER" id="PTHR12289">
    <property type="entry name" value="METAXIN RELATED"/>
    <property type="match status" value="1"/>
</dbReference>
<dbReference type="SUPFAM" id="SSF52833">
    <property type="entry name" value="Thioredoxin-like"/>
    <property type="match status" value="1"/>
</dbReference>
<dbReference type="Gene3D" id="1.20.1050.10">
    <property type="match status" value="1"/>
</dbReference>
<gene>
    <name evidence="2" type="ORF">PHA8399_03654</name>
</gene>
<dbReference type="AlphaFoldDB" id="A0A0P1HNU4"/>
<accession>A0A0P1HNU4</accession>
<dbReference type="GO" id="GO:0005737">
    <property type="term" value="C:cytoplasm"/>
    <property type="evidence" value="ECO:0007669"/>
    <property type="project" value="TreeGrafter"/>
</dbReference>
<evidence type="ECO:0000313" key="2">
    <source>
        <dbReference type="EMBL" id="CUI01509.1"/>
    </source>
</evidence>
<dbReference type="SFLD" id="SFLDG01180">
    <property type="entry name" value="SUF1"/>
    <property type="match status" value="1"/>
</dbReference>
<dbReference type="InterPro" id="IPR036249">
    <property type="entry name" value="Thioredoxin-like_sf"/>
</dbReference>
<feature type="domain" description="Thioredoxin-like fold" evidence="1">
    <location>
        <begin position="18"/>
        <end position="112"/>
    </location>
</feature>